<evidence type="ECO:0000313" key="1">
    <source>
        <dbReference type="EMBL" id="QCD60367.1"/>
    </source>
</evidence>
<organism evidence="1 2">
    <name type="scientific">Streptomyces hawaiiensis</name>
    <dbReference type="NCBI Taxonomy" id="67305"/>
    <lineage>
        <taxon>Bacteria</taxon>
        <taxon>Bacillati</taxon>
        <taxon>Actinomycetota</taxon>
        <taxon>Actinomycetes</taxon>
        <taxon>Kitasatosporales</taxon>
        <taxon>Streptomycetaceae</taxon>
        <taxon>Streptomyces</taxon>
    </lineage>
</organism>
<dbReference type="AlphaFoldDB" id="A0A6G5RS40"/>
<dbReference type="Proteomes" id="UP000495940">
    <property type="component" value="Chromosome"/>
</dbReference>
<keyword evidence="2" id="KW-1185">Reference proteome</keyword>
<protein>
    <recommendedName>
        <fullName evidence="3">Acetoacetate decarboxylase</fullName>
    </recommendedName>
</protein>
<evidence type="ECO:0008006" key="3">
    <source>
        <dbReference type="Google" id="ProtNLM"/>
    </source>
</evidence>
<gene>
    <name evidence="1" type="ORF">CEB94_00815</name>
</gene>
<accession>A0A6G5RS40</accession>
<sequence>MTCTTEDKTRTGTDLPELPQGFTLPFYYGTFTNLGVDYLLDSPDQKERVAALLAQDHAGRHLSPALFAGAMCLSMNYQLYFAQFEESSSITQEIEFNVVAYPTAEASRVPTLTYSQYAQGTDRTGLIGFCRVHVACDNKHAIDAGRKLFNEPKRKASFAYKMPVPNQTTANPAYADMWKITCGEYDGDLANDDEVFLRLSVNLQGLTGRPVSIAPFTEYGSRPTGTGDRGYRPLAAPLNVFSPYQWFDLHEHSCTDPRVILTLGLADPPRQAKEYLHLINDQRPAGAWVYQSAPVAAQNRPYWVTTP</sequence>
<reference evidence="1 2" key="1">
    <citation type="submission" date="2017-06" db="EMBL/GenBank/DDBJ databases">
        <title>Complete Genome Sequence of Streptomyces hawaiiensis NRRL 15010 and insights into acyldepsipeptides biosynthesis.</title>
        <authorList>
            <person name="Mariita R.M."/>
            <person name="Sello J.K."/>
        </authorList>
    </citation>
    <scope>NUCLEOTIDE SEQUENCE [LARGE SCALE GENOMIC DNA]</scope>
    <source>
        <strain evidence="1 2">ATCC 12236</strain>
    </source>
</reference>
<dbReference type="EMBL" id="CP021978">
    <property type="protein sequence ID" value="QCD60367.1"/>
    <property type="molecule type" value="Genomic_DNA"/>
</dbReference>
<name>A0A6G5RS40_9ACTN</name>
<evidence type="ECO:0000313" key="2">
    <source>
        <dbReference type="Proteomes" id="UP000495940"/>
    </source>
</evidence>
<dbReference type="KEGG" id="shaw:CEB94_00815"/>
<proteinExistence type="predicted"/>